<proteinExistence type="inferred from homology"/>
<accession>A0A7Y3V6U3</accession>
<dbReference type="Gene3D" id="1.20.1440.120">
    <property type="entry name" value="Recombination protein O, C-terminal domain"/>
    <property type="match status" value="1"/>
</dbReference>
<evidence type="ECO:0000256" key="3">
    <source>
        <dbReference type="ARBA" id="ARBA00022763"/>
    </source>
</evidence>
<comment type="caution">
    <text evidence="9">The sequence shown here is derived from an EMBL/GenBank/DDBJ whole genome shotgun (WGS) entry which is preliminary data.</text>
</comment>
<evidence type="ECO:0000313" key="9">
    <source>
        <dbReference type="EMBL" id="NOH15715.1"/>
    </source>
</evidence>
<evidence type="ECO:0000256" key="6">
    <source>
        <dbReference type="ARBA" id="ARBA00033409"/>
    </source>
</evidence>
<dbReference type="EMBL" id="JABFIF010000006">
    <property type="protein sequence ID" value="NOH15715.1"/>
    <property type="molecule type" value="Genomic_DNA"/>
</dbReference>
<evidence type="ECO:0000256" key="1">
    <source>
        <dbReference type="ARBA" id="ARBA00007452"/>
    </source>
</evidence>
<keyword evidence="4 7" id="KW-0233">DNA recombination</keyword>
<keyword evidence="5 7" id="KW-0234">DNA repair</keyword>
<comment type="function">
    <text evidence="7">Involved in DNA repair and RecF pathway recombination.</text>
</comment>
<dbReference type="SUPFAM" id="SSF50249">
    <property type="entry name" value="Nucleic acid-binding proteins"/>
    <property type="match status" value="1"/>
</dbReference>
<dbReference type="InterPro" id="IPR042242">
    <property type="entry name" value="RecO_C"/>
</dbReference>
<keyword evidence="3 7" id="KW-0227">DNA damage</keyword>
<organism evidence="9 10">
    <name type="scientific">Clostridium cochlearium</name>
    <dbReference type="NCBI Taxonomy" id="1494"/>
    <lineage>
        <taxon>Bacteria</taxon>
        <taxon>Bacillati</taxon>
        <taxon>Bacillota</taxon>
        <taxon>Clostridia</taxon>
        <taxon>Eubacteriales</taxon>
        <taxon>Clostridiaceae</taxon>
        <taxon>Clostridium</taxon>
    </lineage>
</organism>
<dbReference type="Proteomes" id="UP000528432">
    <property type="component" value="Unassembled WGS sequence"/>
</dbReference>
<dbReference type="SUPFAM" id="SSF57863">
    <property type="entry name" value="ArfGap/RecO-like zinc finger"/>
    <property type="match status" value="1"/>
</dbReference>
<feature type="domain" description="DNA replication/recombination mediator RecO N-terminal" evidence="8">
    <location>
        <begin position="1"/>
        <end position="79"/>
    </location>
</feature>
<gene>
    <name evidence="7 9" type="primary">recO</name>
    <name evidence="9" type="ORF">HMJ28_04800</name>
</gene>
<comment type="similarity">
    <text evidence="1 7">Belongs to the RecO family.</text>
</comment>
<dbReference type="Gene3D" id="2.40.50.140">
    <property type="entry name" value="Nucleic acid-binding proteins"/>
    <property type="match status" value="1"/>
</dbReference>
<dbReference type="Pfam" id="PF02565">
    <property type="entry name" value="RecO_C"/>
    <property type="match status" value="1"/>
</dbReference>
<evidence type="ECO:0000256" key="4">
    <source>
        <dbReference type="ARBA" id="ARBA00023172"/>
    </source>
</evidence>
<dbReference type="RefSeq" id="WP_171303179.1">
    <property type="nucleotide sequence ID" value="NZ_JABFIF010000006.1"/>
</dbReference>
<dbReference type="HAMAP" id="MF_00201">
    <property type="entry name" value="RecO"/>
    <property type="match status" value="1"/>
</dbReference>
<dbReference type="GO" id="GO:0006310">
    <property type="term" value="P:DNA recombination"/>
    <property type="evidence" value="ECO:0007669"/>
    <property type="project" value="UniProtKB-UniRule"/>
</dbReference>
<dbReference type="GO" id="GO:0006302">
    <property type="term" value="P:double-strand break repair"/>
    <property type="evidence" value="ECO:0007669"/>
    <property type="project" value="TreeGrafter"/>
</dbReference>
<dbReference type="InterPro" id="IPR003717">
    <property type="entry name" value="RecO"/>
</dbReference>
<dbReference type="PANTHER" id="PTHR33991:SF1">
    <property type="entry name" value="DNA REPAIR PROTEIN RECO"/>
    <property type="match status" value="1"/>
</dbReference>
<dbReference type="GO" id="GO:0043590">
    <property type="term" value="C:bacterial nucleoid"/>
    <property type="evidence" value="ECO:0007669"/>
    <property type="project" value="TreeGrafter"/>
</dbReference>
<evidence type="ECO:0000259" key="8">
    <source>
        <dbReference type="Pfam" id="PF11967"/>
    </source>
</evidence>
<evidence type="ECO:0000256" key="5">
    <source>
        <dbReference type="ARBA" id="ARBA00023204"/>
    </source>
</evidence>
<dbReference type="InterPro" id="IPR012340">
    <property type="entry name" value="NA-bd_OB-fold"/>
</dbReference>
<dbReference type="AlphaFoldDB" id="A0A7Y3V6U3"/>
<dbReference type="NCBIfam" id="TIGR00613">
    <property type="entry name" value="reco"/>
    <property type="match status" value="1"/>
</dbReference>
<evidence type="ECO:0000256" key="7">
    <source>
        <dbReference type="HAMAP-Rule" id="MF_00201"/>
    </source>
</evidence>
<dbReference type="InterPro" id="IPR037278">
    <property type="entry name" value="ARFGAP/RecO"/>
</dbReference>
<dbReference type="PANTHER" id="PTHR33991">
    <property type="entry name" value="DNA REPAIR PROTEIN RECO"/>
    <property type="match status" value="1"/>
</dbReference>
<protein>
    <recommendedName>
        <fullName evidence="2 7">DNA repair protein RecO</fullName>
    </recommendedName>
    <alternativeName>
        <fullName evidence="6 7">Recombination protein O</fullName>
    </alternativeName>
</protein>
<reference evidence="9 10" key="1">
    <citation type="submission" date="2020-05" db="EMBL/GenBank/DDBJ databases">
        <title>Draft genome sequence of Clostridium cochlearium strain AGROS13 isolated from a sheep dairy farm in New Zealand.</title>
        <authorList>
            <person name="Gupta T.B."/>
            <person name="Jauregui R."/>
            <person name="Risson A.N."/>
            <person name="Brightwell G."/>
            <person name="Maclean P."/>
        </authorList>
    </citation>
    <scope>NUCLEOTIDE SEQUENCE [LARGE SCALE GENOMIC DNA]</scope>
    <source>
        <strain evidence="9 10">AGROS13</strain>
    </source>
</reference>
<dbReference type="InterPro" id="IPR022572">
    <property type="entry name" value="DNA_rep/recomb_RecO_N"/>
</dbReference>
<evidence type="ECO:0000313" key="10">
    <source>
        <dbReference type="Proteomes" id="UP000528432"/>
    </source>
</evidence>
<name>A0A7Y3V6U3_CLOCO</name>
<sequence>MSVFNTRALAIKTQDYKEWDKIIWFFTEKLGKISVIAKGAKKNSSKFFSASLPFCYGNYIFYKGKGMYTLNEGEIVESFQDFLSDLDTITYASYFCELIDICFPEGESNRMLFKELITAFYLMKTKAVDLETLARVFELRILKATGYELSLDKCSICKEKITSSNYISLQYLGGVCNNCIKSNGIDISNASYNIIKYLNRLPIEKIYRISIPDNLKKEIYDILKYIISQNYIRKPKSLEILNISKEG</sequence>
<evidence type="ECO:0000256" key="2">
    <source>
        <dbReference type="ARBA" id="ARBA00021310"/>
    </source>
</evidence>
<dbReference type="Pfam" id="PF11967">
    <property type="entry name" value="RecO_N"/>
    <property type="match status" value="1"/>
</dbReference>